<evidence type="ECO:0000259" key="7">
    <source>
        <dbReference type="PROSITE" id="PS50011"/>
    </source>
</evidence>
<evidence type="ECO:0000256" key="5">
    <source>
        <dbReference type="ARBA" id="ARBA00037982"/>
    </source>
</evidence>
<dbReference type="GO" id="GO:0005524">
    <property type="term" value="F:ATP binding"/>
    <property type="evidence" value="ECO:0007669"/>
    <property type="project" value="UniProtKB-KW"/>
</dbReference>
<dbReference type="GO" id="GO:0004672">
    <property type="term" value="F:protein kinase activity"/>
    <property type="evidence" value="ECO:0007669"/>
    <property type="project" value="InterPro"/>
</dbReference>
<keyword evidence="9" id="KW-1185">Reference proteome</keyword>
<comment type="similarity">
    <text evidence="5">Belongs to the protein kinase superfamily. Ser/Thr protein kinase family. GCN2 subfamily.</text>
</comment>
<dbReference type="InterPro" id="IPR000719">
    <property type="entry name" value="Prot_kinase_dom"/>
</dbReference>
<evidence type="ECO:0000256" key="6">
    <source>
        <dbReference type="SAM" id="MobiDB-lite"/>
    </source>
</evidence>
<dbReference type="PANTHER" id="PTHR11042">
    <property type="entry name" value="EUKARYOTIC TRANSLATION INITIATION FACTOR 2-ALPHA KINASE EIF2-ALPHA KINASE -RELATED"/>
    <property type="match status" value="1"/>
</dbReference>
<dbReference type="InterPro" id="IPR008271">
    <property type="entry name" value="Ser/Thr_kinase_AS"/>
</dbReference>
<accession>A0A6A5V1M4</accession>
<dbReference type="Gene3D" id="3.30.200.20">
    <property type="entry name" value="Phosphorylase Kinase, domain 1"/>
    <property type="match status" value="1"/>
</dbReference>
<dbReference type="Pfam" id="PF00069">
    <property type="entry name" value="Pkinase"/>
    <property type="match status" value="1"/>
</dbReference>
<dbReference type="Gene3D" id="1.10.510.10">
    <property type="entry name" value="Transferase(Phosphotransferase) domain 1"/>
    <property type="match status" value="1"/>
</dbReference>
<dbReference type="GO" id="GO:0005634">
    <property type="term" value="C:nucleus"/>
    <property type="evidence" value="ECO:0007669"/>
    <property type="project" value="TreeGrafter"/>
</dbReference>
<keyword evidence="2" id="KW-0547">Nucleotide-binding</keyword>
<evidence type="ECO:0000256" key="3">
    <source>
        <dbReference type="ARBA" id="ARBA00022777"/>
    </source>
</evidence>
<sequence length="815" mass="90682">MPLPPTNFQPYDRVTGTELSPQQQSACRPYYFIIKAYIDGFQAGAGVPIPWIRKSLSYSTAELLESIEHLADDIRQNKRKDLADNDGTSSIQSWAEAEGRTLPVLDPEGINAASERYQHAVNLLHEFVGRLARGNDYTDVSSRLTEPHSQGHSGPGRLGGASNTSTGPGNTQSTHYRAGALPALAPANSDGASRSDDSWGKGIAEVAHKSNTGVAVRSPQIDDRPSSAKWKSKATSDWALEYLRGGWYSRSPASATEAFHTPVSPLSQETSPGNSFGLLQRTDSENSTFNGDSAAILTRAVSAGVRIKRQGHSIPRAIPTMASRFKSKVSFDIPDANDEESPASAIDFFKTPRSILSGATVFATPDVGPDDPYKITPEITSTSVWNRYLRQKGLIPDPFEEMNWSGRGQHAEFGVAEEDTIPLEHEKNLGHSGTALVDSVRCRRIRLARKTVHVSRRLKKEEALQEVEHLQRLKHSHIVRIVGTYTLPRTLSILLYPVADYTLDVFLESIADNLSAEERAVRLYSTSTFLRCLAKAVAYIHENLMKHMDIKPKNLLVRDMNSSTVCNQGKFKIYVADFGIARSYRSFDDANTETPIAYTKMYAAPEVIAQERRDQKADIFSLGAVYAEMLSVLALPYTEDFPYNYDFLHSIRESHPVDPSYATHATTIQQFVRNLYLTSYGFESDTIHSHITELVALMLSPDPTQRPTAATIVENIPFLAFCCDVNGGPEPFEAADPPKDRQLYDRAMEIAEADERYWRCSVEGCVKVYSSREKLEYHNLNGHGEANFEPRDEGVTFVSEDHTADHYPRNDWSTF</sequence>
<proteinExistence type="inferred from homology"/>
<evidence type="ECO:0000256" key="4">
    <source>
        <dbReference type="ARBA" id="ARBA00022840"/>
    </source>
</evidence>
<gene>
    <name evidence="8" type="ORF">BU23DRAFT_301147</name>
</gene>
<dbReference type="PANTHER" id="PTHR11042:SF190">
    <property type="entry name" value="MITOSIS INHIBITOR PROTEIN KINASE MIK1"/>
    <property type="match status" value="1"/>
</dbReference>
<dbReference type="Proteomes" id="UP000800036">
    <property type="component" value="Unassembled WGS sequence"/>
</dbReference>
<name>A0A6A5V1M4_9PLEO</name>
<dbReference type="EMBL" id="ML976735">
    <property type="protein sequence ID" value="KAF1967207.1"/>
    <property type="molecule type" value="Genomic_DNA"/>
</dbReference>
<reference evidence="8" key="1">
    <citation type="journal article" date="2020" name="Stud. Mycol.">
        <title>101 Dothideomycetes genomes: a test case for predicting lifestyles and emergence of pathogens.</title>
        <authorList>
            <person name="Haridas S."/>
            <person name="Albert R."/>
            <person name="Binder M."/>
            <person name="Bloem J."/>
            <person name="Labutti K."/>
            <person name="Salamov A."/>
            <person name="Andreopoulos B."/>
            <person name="Baker S."/>
            <person name="Barry K."/>
            <person name="Bills G."/>
            <person name="Bluhm B."/>
            <person name="Cannon C."/>
            <person name="Castanera R."/>
            <person name="Culley D."/>
            <person name="Daum C."/>
            <person name="Ezra D."/>
            <person name="Gonzalez J."/>
            <person name="Henrissat B."/>
            <person name="Kuo A."/>
            <person name="Liang C."/>
            <person name="Lipzen A."/>
            <person name="Lutzoni F."/>
            <person name="Magnuson J."/>
            <person name="Mondo S."/>
            <person name="Nolan M."/>
            <person name="Ohm R."/>
            <person name="Pangilinan J."/>
            <person name="Park H.-J."/>
            <person name="Ramirez L."/>
            <person name="Alfaro M."/>
            <person name="Sun H."/>
            <person name="Tritt A."/>
            <person name="Yoshinaga Y."/>
            <person name="Zwiers L.-H."/>
            <person name="Turgeon B."/>
            <person name="Goodwin S."/>
            <person name="Spatafora J."/>
            <person name="Crous P."/>
            <person name="Grigoriev I."/>
        </authorList>
    </citation>
    <scope>NUCLEOTIDE SEQUENCE</scope>
    <source>
        <strain evidence="8">CBS 107.79</strain>
    </source>
</reference>
<feature type="region of interest" description="Disordered" evidence="6">
    <location>
        <begin position="210"/>
        <end position="230"/>
    </location>
</feature>
<feature type="compositionally biased region" description="Polar residues" evidence="6">
    <location>
        <begin position="161"/>
        <end position="175"/>
    </location>
</feature>
<dbReference type="GO" id="GO:0005737">
    <property type="term" value="C:cytoplasm"/>
    <property type="evidence" value="ECO:0007669"/>
    <property type="project" value="TreeGrafter"/>
</dbReference>
<feature type="compositionally biased region" description="Polar residues" evidence="6">
    <location>
        <begin position="140"/>
        <end position="152"/>
    </location>
</feature>
<feature type="region of interest" description="Disordered" evidence="6">
    <location>
        <begin position="1"/>
        <end position="20"/>
    </location>
</feature>
<dbReference type="OrthoDB" id="4062651at2759"/>
<dbReference type="PROSITE" id="PS00108">
    <property type="entry name" value="PROTEIN_KINASE_ST"/>
    <property type="match status" value="1"/>
</dbReference>
<keyword evidence="3 8" id="KW-0418">Kinase</keyword>
<dbReference type="InterPro" id="IPR013087">
    <property type="entry name" value="Znf_C2H2_type"/>
</dbReference>
<dbReference type="PROSITE" id="PS00028">
    <property type="entry name" value="ZINC_FINGER_C2H2_1"/>
    <property type="match status" value="1"/>
</dbReference>
<keyword evidence="4" id="KW-0067">ATP-binding</keyword>
<dbReference type="PROSITE" id="PS50011">
    <property type="entry name" value="PROTEIN_KINASE_DOM"/>
    <property type="match status" value="1"/>
</dbReference>
<dbReference type="InterPro" id="IPR011009">
    <property type="entry name" value="Kinase-like_dom_sf"/>
</dbReference>
<feature type="domain" description="Protein kinase" evidence="7">
    <location>
        <begin position="399"/>
        <end position="719"/>
    </location>
</feature>
<dbReference type="AlphaFoldDB" id="A0A6A5V1M4"/>
<evidence type="ECO:0000313" key="9">
    <source>
        <dbReference type="Proteomes" id="UP000800036"/>
    </source>
</evidence>
<feature type="region of interest" description="Disordered" evidence="6">
    <location>
        <begin position="140"/>
        <end position="175"/>
    </location>
</feature>
<dbReference type="SUPFAM" id="SSF56112">
    <property type="entry name" value="Protein kinase-like (PK-like)"/>
    <property type="match status" value="1"/>
</dbReference>
<evidence type="ECO:0000256" key="2">
    <source>
        <dbReference type="ARBA" id="ARBA00022741"/>
    </source>
</evidence>
<organism evidence="8 9">
    <name type="scientific">Bimuria novae-zelandiae CBS 107.79</name>
    <dbReference type="NCBI Taxonomy" id="1447943"/>
    <lineage>
        <taxon>Eukaryota</taxon>
        <taxon>Fungi</taxon>
        <taxon>Dikarya</taxon>
        <taxon>Ascomycota</taxon>
        <taxon>Pezizomycotina</taxon>
        <taxon>Dothideomycetes</taxon>
        <taxon>Pleosporomycetidae</taxon>
        <taxon>Pleosporales</taxon>
        <taxon>Massarineae</taxon>
        <taxon>Didymosphaeriaceae</taxon>
        <taxon>Bimuria</taxon>
    </lineage>
</organism>
<evidence type="ECO:0000313" key="8">
    <source>
        <dbReference type="EMBL" id="KAF1967207.1"/>
    </source>
</evidence>
<dbReference type="CDD" id="cd00180">
    <property type="entry name" value="PKc"/>
    <property type="match status" value="1"/>
</dbReference>
<keyword evidence="1" id="KW-0808">Transferase</keyword>
<protein>
    <submittedName>
        <fullName evidence="8">Kinase-like protein</fullName>
    </submittedName>
</protein>
<evidence type="ECO:0000256" key="1">
    <source>
        <dbReference type="ARBA" id="ARBA00022679"/>
    </source>
</evidence>
<dbReference type="SMART" id="SM00220">
    <property type="entry name" value="S_TKc"/>
    <property type="match status" value="1"/>
</dbReference>
<dbReference type="InterPro" id="IPR050339">
    <property type="entry name" value="CC_SR_Kinase"/>
</dbReference>